<dbReference type="Pfam" id="PF19598">
    <property type="entry name" value="DUF6103"/>
    <property type="match status" value="1"/>
</dbReference>
<dbReference type="InterPro" id="IPR046085">
    <property type="entry name" value="DUF6103"/>
</dbReference>
<dbReference type="GeneID" id="23116761"/>
<gene>
    <name evidence="2" type="ORF">DWW02_22715</name>
</gene>
<protein>
    <submittedName>
        <fullName evidence="2">Uncharacterized protein</fullName>
    </submittedName>
</protein>
<dbReference type="AlphaFoldDB" id="A0A412YZ04"/>
<evidence type="ECO:0000313" key="3">
    <source>
        <dbReference type="Proteomes" id="UP000284543"/>
    </source>
</evidence>
<feature type="region of interest" description="Disordered" evidence="1">
    <location>
        <begin position="60"/>
        <end position="125"/>
    </location>
</feature>
<name>A0A412YZ04_9FIRM</name>
<sequence length="125" mass="14525">MAKKNITIGFPEEKLNVLLYFLNREQQNLEPLLEEQLDRLYNRTVPKQTRDFIQFQMTGELATETEENQEAGKENTPGTKETVKEAKRNKRQERQNGQTVVQKPDAPKLDEDVQEEESPGMQMGM</sequence>
<dbReference type="RefSeq" id="WP_002570006.1">
    <property type="nucleotide sequence ID" value="NZ_BAABZS010000001.1"/>
</dbReference>
<reference evidence="2 3" key="1">
    <citation type="submission" date="2018-08" db="EMBL/GenBank/DDBJ databases">
        <title>A genome reference for cultivated species of the human gut microbiota.</title>
        <authorList>
            <person name="Zou Y."/>
            <person name="Xue W."/>
            <person name="Luo G."/>
        </authorList>
    </citation>
    <scope>NUCLEOTIDE SEQUENCE [LARGE SCALE GENOMIC DNA]</scope>
    <source>
        <strain evidence="2 3">AF14-18</strain>
    </source>
</reference>
<evidence type="ECO:0000256" key="1">
    <source>
        <dbReference type="SAM" id="MobiDB-lite"/>
    </source>
</evidence>
<organism evidence="2 3">
    <name type="scientific">Enterocloster bolteae</name>
    <dbReference type="NCBI Taxonomy" id="208479"/>
    <lineage>
        <taxon>Bacteria</taxon>
        <taxon>Bacillati</taxon>
        <taxon>Bacillota</taxon>
        <taxon>Clostridia</taxon>
        <taxon>Lachnospirales</taxon>
        <taxon>Lachnospiraceae</taxon>
        <taxon>Enterocloster</taxon>
    </lineage>
</organism>
<dbReference type="Proteomes" id="UP000284543">
    <property type="component" value="Unassembled WGS sequence"/>
</dbReference>
<comment type="caution">
    <text evidence="2">The sequence shown here is derived from an EMBL/GenBank/DDBJ whole genome shotgun (WGS) entry which is preliminary data.</text>
</comment>
<dbReference type="EMBL" id="QRZM01000012">
    <property type="protein sequence ID" value="RGV72821.1"/>
    <property type="molecule type" value="Genomic_DNA"/>
</dbReference>
<accession>A0A412YZ04</accession>
<proteinExistence type="predicted"/>
<evidence type="ECO:0000313" key="2">
    <source>
        <dbReference type="EMBL" id="RGV72821.1"/>
    </source>
</evidence>